<organism evidence="1">
    <name type="scientific">viral metagenome</name>
    <dbReference type="NCBI Taxonomy" id="1070528"/>
    <lineage>
        <taxon>unclassified sequences</taxon>
        <taxon>metagenomes</taxon>
        <taxon>organismal metagenomes</taxon>
    </lineage>
</organism>
<sequence>MHFEQFKQIYDNSRIYRIYLNYLDLHRKISIFNFLESVDPMKANLYKIKFNYDEYIYKISEIKKYIHVYQNLINLRNTLENNHHYFHKYLDIFINNNKYIIEELNINVLKTNNDLDDFIHDFANHIYLKVKPYINCCYYISYEENTNLCNLIGISSSFYVDYNESINLSVPNFSIDPLKLSEMSSVEFEKFLNVKFNNEFDIGLFVPELGINYICFDQQSEIKIIGIPKKSKIITSYQNYSNYSNSFKIINHEQLEMKNWFNRLDENGISNIYFIDDLFNMLVESYPQFFHHDMKKKFRKLAFYNSK</sequence>
<proteinExistence type="predicted"/>
<reference evidence="1" key="1">
    <citation type="journal article" date="2020" name="Nature">
        <title>Giant virus diversity and host interactions through global metagenomics.</title>
        <authorList>
            <person name="Schulz F."/>
            <person name="Roux S."/>
            <person name="Paez-Espino D."/>
            <person name="Jungbluth S."/>
            <person name="Walsh D.A."/>
            <person name="Denef V.J."/>
            <person name="McMahon K.D."/>
            <person name="Konstantinidis K.T."/>
            <person name="Eloe-Fadrosh E.A."/>
            <person name="Kyrpides N.C."/>
            <person name="Woyke T."/>
        </authorList>
    </citation>
    <scope>NUCLEOTIDE SEQUENCE</scope>
    <source>
        <strain evidence="1">GVMAG-S-1014582-52</strain>
    </source>
</reference>
<name>A0A6C0LSQ1_9ZZZZ</name>
<dbReference type="EMBL" id="MN740556">
    <property type="protein sequence ID" value="QHU33035.1"/>
    <property type="molecule type" value="Genomic_DNA"/>
</dbReference>
<dbReference type="AlphaFoldDB" id="A0A6C0LSQ1"/>
<protein>
    <submittedName>
        <fullName evidence="1">Uncharacterized protein</fullName>
    </submittedName>
</protein>
<evidence type="ECO:0000313" key="1">
    <source>
        <dbReference type="EMBL" id="QHU33035.1"/>
    </source>
</evidence>
<accession>A0A6C0LSQ1</accession>